<dbReference type="EMBL" id="LUGH01000292">
    <property type="protein sequence ID" value="OBZ86518.1"/>
    <property type="molecule type" value="Genomic_DNA"/>
</dbReference>
<feature type="region of interest" description="Disordered" evidence="1">
    <location>
        <begin position="99"/>
        <end position="119"/>
    </location>
</feature>
<dbReference type="Proteomes" id="UP000093000">
    <property type="component" value="Unassembled WGS sequence"/>
</dbReference>
<dbReference type="PANTHER" id="PTHR35763">
    <property type="entry name" value="COMPLEX 1 LYR-LIKE PROTEIN"/>
    <property type="match status" value="1"/>
</dbReference>
<sequence>MSASRSLHVYRSLLRECNTQYTKGASNPFFANELKSIYRQNQHITDPSKITALNVNAENVLTFLTSSRKHKELRDIYSAIVLEQKKKIELSANRVGLNLPKEYDPSNPVPLAPEVEKTD</sequence>
<dbReference type="InParanoid" id="A0A1C7NBZ9"/>
<gene>
    <name evidence="2" type="ORF">A0J61_05431</name>
</gene>
<evidence type="ECO:0000313" key="3">
    <source>
        <dbReference type="Proteomes" id="UP000093000"/>
    </source>
</evidence>
<evidence type="ECO:0000313" key="2">
    <source>
        <dbReference type="EMBL" id="OBZ86518.1"/>
    </source>
</evidence>
<dbReference type="OrthoDB" id="15893at2759"/>
<dbReference type="AlphaFoldDB" id="A0A1C7NBZ9"/>
<evidence type="ECO:0000256" key="1">
    <source>
        <dbReference type="SAM" id="MobiDB-lite"/>
    </source>
</evidence>
<keyword evidence="3" id="KW-1185">Reference proteome</keyword>
<protein>
    <recommendedName>
        <fullName evidence="4">Mitochondrial zinc maintenance protein 1, mitochondrial</fullName>
    </recommendedName>
</protein>
<dbReference type="Pfam" id="PF13233">
    <property type="entry name" value="Complex1_LYR_2"/>
    <property type="match status" value="1"/>
</dbReference>
<dbReference type="STRING" id="101091.A0A1C7NBZ9"/>
<dbReference type="PANTHER" id="PTHR35763:SF1">
    <property type="entry name" value="OS11G0133900 PROTEIN"/>
    <property type="match status" value="1"/>
</dbReference>
<organism evidence="2 3">
    <name type="scientific">Choanephora cucurbitarum</name>
    <dbReference type="NCBI Taxonomy" id="101091"/>
    <lineage>
        <taxon>Eukaryota</taxon>
        <taxon>Fungi</taxon>
        <taxon>Fungi incertae sedis</taxon>
        <taxon>Mucoromycota</taxon>
        <taxon>Mucoromycotina</taxon>
        <taxon>Mucoromycetes</taxon>
        <taxon>Mucorales</taxon>
        <taxon>Mucorineae</taxon>
        <taxon>Choanephoraceae</taxon>
        <taxon>Choanephoroideae</taxon>
        <taxon>Choanephora</taxon>
    </lineage>
</organism>
<name>A0A1C7NBZ9_9FUNG</name>
<reference evidence="2 3" key="1">
    <citation type="submission" date="2016-03" db="EMBL/GenBank/DDBJ databases">
        <title>Choanephora cucurbitarum.</title>
        <authorList>
            <person name="Min B."/>
            <person name="Park H."/>
            <person name="Park J.-H."/>
            <person name="Shin H.-D."/>
            <person name="Choi I.-G."/>
        </authorList>
    </citation>
    <scope>NUCLEOTIDE SEQUENCE [LARGE SCALE GENOMIC DNA]</scope>
    <source>
        <strain evidence="2 3">KUS-F28377</strain>
    </source>
</reference>
<accession>A0A1C7NBZ9</accession>
<evidence type="ECO:0008006" key="4">
    <source>
        <dbReference type="Google" id="ProtNLM"/>
    </source>
</evidence>
<comment type="caution">
    <text evidence="2">The sequence shown here is derived from an EMBL/GenBank/DDBJ whole genome shotgun (WGS) entry which is preliminary data.</text>
</comment>
<proteinExistence type="predicted"/>